<keyword evidence="2" id="KW-1185">Reference proteome</keyword>
<protein>
    <submittedName>
        <fullName evidence="1">Uncharacterized protein</fullName>
    </submittedName>
</protein>
<proteinExistence type="predicted"/>
<feature type="non-terminal residue" evidence="1">
    <location>
        <position position="1"/>
    </location>
</feature>
<sequence length="232" mass="26439">GEPKKKVNELSKEISKKWKAMSDEEKNSLTKDVLVELRERRENKEVGEHKPGAVAAQDSFMTGERVQDTLKRLNMRTGDEALLIITSGSLERAHRPYVVTTGPRVDSFCTEVLKLIPDDIGAKMDGFMVTGIEGVARTHAQMLLDMKKTVSQLILQKLQCAGSKTKISRMYYSGFTEQITKRYGIVLRNWPLEEFKNPSSVSTRAGIETLFHSWNSDTTHFYRMTTQEFSDW</sequence>
<evidence type="ECO:0000313" key="2">
    <source>
        <dbReference type="Proteomes" id="UP000799118"/>
    </source>
</evidence>
<dbReference type="OrthoDB" id="3033638at2759"/>
<dbReference type="EMBL" id="ML769602">
    <property type="protein sequence ID" value="KAE9392163.1"/>
    <property type="molecule type" value="Genomic_DNA"/>
</dbReference>
<dbReference type="Proteomes" id="UP000799118">
    <property type="component" value="Unassembled WGS sequence"/>
</dbReference>
<organism evidence="1 2">
    <name type="scientific">Gymnopus androsaceus JB14</name>
    <dbReference type="NCBI Taxonomy" id="1447944"/>
    <lineage>
        <taxon>Eukaryota</taxon>
        <taxon>Fungi</taxon>
        <taxon>Dikarya</taxon>
        <taxon>Basidiomycota</taxon>
        <taxon>Agaricomycotina</taxon>
        <taxon>Agaricomycetes</taxon>
        <taxon>Agaricomycetidae</taxon>
        <taxon>Agaricales</taxon>
        <taxon>Marasmiineae</taxon>
        <taxon>Omphalotaceae</taxon>
        <taxon>Gymnopus</taxon>
    </lineage>
</organism>
<dbReference type="CDD" id="cd00084">
    <property type="entry name" value="HMG-box_SF"/>
    <property type="match status" value="1"/>
</dbReference>
<feature type="non-terminal residue" evidence="1">
    <location>
        <position position="232"/>
    </location>
</feature>
<accession>A0A6A4H359</accession>
<gene>
    <name evidence="1" type="ORF">BT96DRAFT_778287</name>
</gene>
<reference evidence="1" key="1">
    <citation type="journal article" date="2019" name="Environ. Microbiol.">
        <title>Fungal ecological strategies reflected in gene transcription - a case study of two litter decomposers.</title>
        <authorList>
            <person name="Barbi F."/>
            <person name="Kohler A."/>
            <person name="Barry K."/>
            <person name="Baskaran P."/>
            <person name="Daum C."/>
            <person name="Fauchery L."/>
            <person name="Ihrmark K."/>
            <person name="Kuo A."/>
            <person name="LaButti K."/>
            <person name="Lipzen A."/>
            <person name="Morin E."/>
            <person name="Grigoriev I.V."/>
            <person name="Henrissat B."/>
            <person name="Lindahl B."/>
            <person name="Martin F."/>
        </authorList>
    </citation>
    <scope>NUCLEOTIDE SEQUENCE</scope>
    <source>
        <strain evidence="1">JB14</strain>
    </source>
</reference>
<dbReference type="Gene3D" id="1.10.30.10">
    <property type="entry name" value="High mobility group box domain"/>
    <property type="match status" value="1"/>
</dbReference>
<name>A0A6A4H359_9AGAR</name>
<dbReference type="SUPFAM" id="SSF47095">
    <property type="entry name" value="HMG-box"/>
    <property type="match status" value="1"/>
</dbReference>
<dbReference type="AlphaFoldDB" id="A0A6A4H359"/>
<dbReference type="InterPro" id="IPR036910">
    <property type="entry name" value="HMG_box_dom_sf"/>
</dbReference>
<evidence type="ECO:0000313" key="1">
    <source>
        <dbReference type="EMBL" id="KAE9392163.1"/>
    </source>
</evidence>